<evidence type="ECO:0000313" key="3">
    <source>
        <dbReference type="EMBL" id="MBN8227300.1"/>
    </source>
</evidence>
<evidence type="ECO:0000256" key="1">
    <source>
        <dbReference type="SAM" id="Phobius"/>
    </source>
</evidence>
<feature type="transmembrane region" description="Helical" evidence="1">
    <location>
        <begin position="116"/>
        <end position="142"/>
    </location>
</feature>
<dbReference type="RefSeq" id="WP_207050165.1">
    <property type="nucleotide sequence ID" value="NZ_JAFIMU010000004.1"/>
</dbReference>
<comment type="caution">
    <text evidence="3">The sequence shown here is derived from an EMBL/GenBank/DDBJ whole genome shotgun (WGS) entry which is preliminary data.</text>
</comment>
<sequence>MHSGKEAIVLIHGSDSKQRDSGRELLTEGLLKVPEDVVVTQQGPITIQGASGLQLQVTRHEDRSTRSLDVYEAFWADLIPSLTRMGLKDRVLGGLELLAYWLFSGVWKGFRQRKVLTTSIVSGLVLLLFWYTSTLILFFSALKQDPTFPAMALPDTTVRSANSMLRHLADVVAPAASTLGSWKGWVLLSLLMGALPVHRAVDVANLVHRYLTDKLMRNGVVGLRTDLRHRVHATLRAVVESGAYSRVTVVAHSFGAAMAVDVLADFRSSSSTAIRLVTLGGPLELLARRAEWFEKEIQRCADNGQLIQWIDFHSDEDWFCTKTPFRADDTRLIHRPIQQKASLGARMSGETHNRYLGDARVLQALLEPMPAPASEAPAAAPVSPRAA</sequence>
<dbReference type="Gene3D" id="3.40.50.1820">
    <property type="entry name" value="alpha/beta hydrolase"/>
    <property type="match status" value="1"/>
</dbReference>
<dbReference type="Proteomes" id="UP000664052">
    <property type="component" value="Unassembled WGS sequence"/>
</dbReference>
<name>A0ABS3D6K2_9BACT</name>
<dbReference type="Pfam" id="PF01764">
    <property type="entry name" value="Lipase_3"/>
    <property type="match status" value="1"/>
</dbReference>
<evidence type="ECO:0000259" key="2">
    <source>
        <dbReference type="Pfam" id="PF01764"/>
    </source>
</evidence>
<reference evidence="3 4" key="1">
    <citation type="submission" date="2021-02" db="EMBL/GenBank/DDBJ databases">
        <title>De Novo genome assembly of isolated myxobacteria.</title>
        <authorList>
            <person name="Stevens D.C."/>
        </authorList>
    </citation>
    <scope>NUCLEOTIDE SEQUENCE [LARGE SCALE GENOMIC DNA]</scope>
    <source>
        <strain evidence="3 4">ATCC 29039</strain>
    </source>
</reference>
<gene>
    <name evidence="3" type="ORF">JYK02_07225</name>
</gene>
<dbReference type="InterPro" id="IPR002921">
    <property type="entry name" value="Fungal_lipase-type"/>
</dbReference>
<proteinExistence type="predicted"/>
<keyword evidence="1" id="KW-1133">Transmembrane helix</keyword>
<feature type="domain" description="Fungal lipase-type" evidence="2">
    <location>
        <begin position="206"/>
        <end position="295"/>
    </location>
</feature>
<dbReference type="EMBL" id="JAFIMU010000004">
    <property type="protein sequence ID" value="MBN8227300.1"/>
    <property type="molecule type" value="Genomic_DNA"/>
</dbReference>
<keyword evidence="4" id="KW-1185">Reference proteome</keyword>
<keyword evidence="1" id="KW-0812">Transmembrane</keyword>
<evidence type="ECO:0000313" key="4">
    <source>
        <dbReference type="Proteomes" id="UP000664052"/>
    </source>
</evidence>
<keyword evidence="1" id="KW-0472">Membrane</keyword>
<protein>
    <recommendedName>
        <fullName evidence="2">Fungal lipase-type domain-containing protein</fullName>
    </recommendedName>
</protein>
<dbReference type="SUPFAM" id="SSF53474">
    <property type="entry name" value="alpha/beta-Hydrolases"/>
    <property type="match status" value="1"/>
</dbReference>
<dbReference type="InterPro" id="IPR029058">
    <property type="entry name" value="AB_hydrolase_fold"/>
</dbReference>
<accession>A0ABS3D6K2</accession>
<organism evidence="3 4">
    <name type="scientific">Corallococcus macrosporus</name>
    <dbReference type="NCBI Taxonomy" id="35"/>
    <lineage>
        <taxon>Bacteria</taxon>
        <taxon>Pseudomonadati</taxon>
        <taxon>Myxococcota</taxon>
        <taxon>Myxococcia</taxon>
        <taxon>Myxococcales</taxon>
        <taxon>Cystobacterineae</taxon>
        <taxon>Myxococcaceae</taxon>
        <taxon>Corallococcus</taxon>
    </lineage>
</organism>